<organism evidence="1 2">
    <name type="scientific">Paragonimus heterotremus</name>
    <dbReference type="NCBI Taxonomy" id="100268"/>
    <lineage>
        <taxon>Eukaryota</taxon>
        <taxon>Metazoa</taxon>
        <taxon>Spiralia</taxon>
        <taxon>Lophotrochozoa</taxon>
        <taxon>Platyhelminthes</taxon>
        <taxon>Trematoda</taxon>
        <taxon>Digenea</taxon>
        <taxon>Plagiorchiida</taxon>
        <taxon>Troglotremata</taxon>
        <taxon>Troglotrematidae</taxon>
        <taxon>Paragonimus</taxon>
    </lineage>
</organism>
<protein>
    <submittedName>
        <fullName evidence="1">Uncharacterized protein</fullName>
    </submittedName>
</protein>
<name>A0A8J4STE6_9TREM</name>
<gene>
    <name evidence="1" type="ORF">PHET_01803</name>
</gene>
<sequence>MKSHINTCMSTSNEDTSLCRAWYAPLDFTLERRTLAEEVYPELKEYIRQRYGLELQVSD</sequence>
<dbReference type="EMBL" id="LUCH01000581">
    <property type="protein sequence ID" value="KAF5404790.1"/>
    <property type="molecule type" value="Genomic_DNA"/>
</dbReference>
<evidence type="ECO:0000313" key="1">
    <source>
        <dbReference type="EMBL" id="KAF5404790.1"/>
    </source>
</evidence>
<keyword evidence="2" id="KW-1185">Reference proteome</keyword>
<proteinExistence type="predicted"/>
<dbReference type="Proteomes" id="UP000748531">
    <property type="component" value="Unassembled WGS sequence"/>
</dbReference>
<reference evidence="1" key="1">
    <citation type="submission" date="2019-05" db="EMBL/GenBank/DDBJ databases">
        <title>Annotation for the trematode Paragonimus heterotremus.</title>
        <authorList>
            <person name="Choi Y.-J."/>
        </authorList>
    </citation>
    <scope>NUCLEOTIDE SEQUENCE</scope>
    <source>
        <strain evidence="1">LC</strain>
    </source>
</reference>
<comment type="caution">
    <text evidence="1">The sequence shown here is derived from an EMBL/GenBank/DDBJ whole genome shotgun (WGS) entry which is preliminary data.</text>
</comment>
<accession>A0A8J4STE6</accession>
<dbReference type="OrthoDB" id="2325716at2759"/>
<evidence type="ECO:0000313" key="2">
    <source>
        <dbReference type="Proteomes" id="UP000748531"/>
    </source>
</evidence>
<dbReference type="AlphaFoldDB" id="A0A8J4STE6"/>